<gene>
    <name evidence="3" type="ORF">NVIE_011860</name>
</gene>
<dbReference type="Pfam" id="PF01875">
    <property type="entry name" value="Memo"/>
    <property type="match status" value="1"/>
</dbReference>
<proteinExistence type="inferred from homology"/>
<comment type="similarity">
    <text evidence="1 2">Belongs to the MEMO1 family.</text>
</comment>
<dbReference type="EMBL" id="CP007536">
    <property type="protein sequence ID" value="AIC15417.1"/>
    <property type="molecule type" value="Genomic_DNA"/>
</dbReference>
<organism evidence="3 4">
    <name type="scientific">Nitrososphaera viennensis EN76</name>
    <dbReference type="NCBI Taxonomy" id="926571"/>
    <lineage>
        <taxon>Archaea</taxon>
        <taxon>Nitrososphaerota</taxon>
        <taxon>Nitrososphaeria</taxon>
        <taxon>Nitrososphaerales</taxon>
        <taxon>Nitrososphaeraceae</taxon>
        <taxon>Nitrososphaera</taxon>
    </lineage>
</organism>
<dbReference type="CDD" id="cd07361">
    <property type="entry name" value="MEMO_like"/>
    <property type="match status" value="1"/>
</dbReference>
<dbReference type="PANTHER" id="PTHR11060:SF0">
    <property type="entry name" value="PROTEIN MEMO1"/>
    <property type="match status" value="1"/>
</dbReference>
<dbReference type="AlphaFoldDB" id="A0A060HQJ8"/>
<accession>A0A060HQJ8</accession>
<dbReference type="KEGG" id="nvn:NVIE_011860"/>
<dbReference type="PANTHER" id="PTHR11060">
    <property type="entry name" value="PROTEIN MEMO1"/>
    <property type="match status" value="1"/>
</dbReference>
<dbReference type="HAMAP" id="MF_00055">
    <property type="entry name" value="MEMO1"/>
    <property type="match status" value="1"/>
</dbReference>
<dbReference type="Gene3D" id="3.40.830.10">
    <property type="entry name" value="LigB-like"/>
    <property type="match status" value="1"/>
</dbReference>
<name>A0A060HQJ8_9ARCH</name>
<sequence length="289" mass="31351">MTKPTKRPPAVAGMFYPSNEHELRLTIDQSFRNTKFGPGRPPPALTTSAEEERKIYGIVCPHAGYTYSGAVAANGFYAISASDFDNVVMVGPNHYGIGSGVATMKGGTWETPLGQVQVNSEWTQEIARKSGIIDFDDFAHSRDHCLEVQLPFLQSIKSRFTIVPVILIMQDIDTAFDVGKAIADTVVENPKTKTILIASSDLTHYEPNIMAHEKDNELIKAMLTLDVTKFYAVLERMDVSACGYGAIASIMVAAKNLGATRGELLKYATSGDVTGDTDAVVGYSSVIFV</sequence>
<protein>
    <recommendedName>
        <fullName evidence="2">MEMO1 family protein NVIE_011860</fullName>
    </recommendedName>
</protein>
<evidence type="ECO:0000256" key="2">
    <source>
        <dbReference type="HAMAP-Rule" id="MF_00055"/>
    </source>
</evidence>
<keyword evidence="4" id="KW-1185">Reference proteome</keyword>
<dbReference type="STRING" id="926571.NVIE_011860"/>
<evidence type="ECO:0000313" key="3">
    <source>
        <dbReference type="EMBL" id="AIC15417.1"/>
    </source>
</evidence>
<dbReference type="NCBIfam" id="NF001987">
    <property type="entry name" value="PRK00782.1"/>
    <property type="match status" value="1"/>
</dbReference>
<reference evidence="3 4" key="1">
    <citation type="journal article" date="2014" name="Int. J. Syst. Evol. Microbiol.">
        <title>Nitrososphaera viennensis gen. nov., sp. nov., an aerobic and mesophilic, ammonia-oxidizing archaeon from soil and a member of the archaeal phylum Thaumarchaeota.</title>
        <authorList>
            <person name="Stieglmeier M."/>
            <person name="Klingl A."/>
            <person name="Alves R.J."/>
            <person name="Rittmann S.K."/>
            <person name="Melcher M."/>
            <person name="Leisch N."/>
            <person name="Schleper C."/>
        </authorList>
    </citation>
    <scope>NUCLEOTIDE SEQUENCE [LARGE SCALE GENOMIC DNA]</scope>
    <source>
        <strain evidence="3">EN76</strain>
    </source>
</reference>
<dbReference type="GeneID" id="74946447"/>
<dbReference type="RefSeq" id="WP_227717491.1">
    <property type="nucleotide sequence ID" value="NZ_CP007536.1"/>
</dbReference>
<evidence type="ECO:0000256" key="1">
    <source>
        <dbReference type="ARBA" id="ARBA00006315"/>
    </source>
</evidence>
<evidence type="ECO:0000313" key="4">
    <source>
        <dbReference type="Proteomes" id="UP000027093"/>
    </source>
</evidence>
<dbReference type="HOGENOM" id="CLU_038085_2_0_2"/>
<dbReference type="Proteomes" id="UP000027093">
    <property type="component" value="Chromosome"/>
</dbReference>
<dbReference type="NCBIfam" id="TIGR04336">
    <property type="entry name" value="AmmeMemoSam_B"/>
    <property type="match status" value="1"/>
</dbReference>
<dbReference type="InterPro" id="IPR002737">
    <property type="entry name" value="MEMO1_fam"/>
</dbReference>